<evidence type="ECO:0000256" key="3">
    <source>
        <dbReference type="ARBA" id="ARBA00022490"/>
    </source>
</evidence>
<dbReference type="Pfam" id="PF01926">
    <property type="entry name" value="MMR_HSR1"/>
    <property type="match status" value="1"/>
</dbReference>
<evidence type="ECO:0000313" key="17">
    <source>
        <dbReference type="Proteomes" id="UP000352698"/>
    </source>
</evidence>
<dbReference type="PROSITE" id="PS51883">
    <property type="entry name" value="OBG"/>
    <property type="match status" value="1"/>
</dbReference>
<evidence type="ECO:0000256" key="2">
    <source>
        <dbReference type="ARBA" id="ARBA00007699"/>
    </source>
</evidence>
<evidence type="ECO:0000256" key="6">
    <source>
        <dbReference type="ARBA" id="ARBA00022801"/>
    </source>
</evidence>
<evidence type="ECO:0000313" key="14">
    <source>
        <dbReference type="EMBL" id="RBT69611.1"/>
    </source>
</evidence>
<evidence type="ECO:0000256" key="9">
    <source>
        <dbReference type="HAMAP-Rule" id="MF_01454"/>
    </source>
</evidence>
<dbReference type="SUPFAM" id="SSF52540">
    <property type="entry name" value="P-loop containing nucleoside triphosphate hydrolases"/>
    <property type="match status" value="1"/>
</dbReference>
<dbReference type="EMBL" id="LESJ01000003">
    <property type="protein sequence ID" value="RBT69611.1"/>
    <property type="molecule type" value="Genomic_DNA"/>
</dbReference>
<dbReference type="InterPro" id="IPR031167">
    <property type="entry name" value="G_OBG"/>
</dbReference>
<feature type="binding site" evidence="9">
    <location>
        <begin position="192"/>
        <end position="196"/>
    </location>
    <ligand>
        <name>GTP</name>
        <dbReference type="ChEBI" id="CHEBI:37565"/>
    </ligand>
</feature>
<dbReference type="Proteomes" id="UP000352698">
    <property type="component" value="Unassembled WGS sequence"/>
</dbReference>
<dbReference type="CDD" id="cd01898">
    <property type="entry name" value="Obg"/>
    <property type="match status" value="1"/>
</dbReference>
<evidence type="ECO:0000256" key="7">
    <source>
        <dbReference type="ARBA" id="ARBA00022842"/>
    </source>
</evidence>
<dbReference type="GO" id="GO:0042254">
    <property type="term" value="P:ribosome biogenesis"/>
    <property type="evidence" value="ECO:0007669"/>
    <property type="project" value="UniProtKB-UniRule"/>
</dbReference>
<dbReference type="NCBIfam" id="TIGR03595">
    <property type="entry name" value="Obg_CgtA_exten"/>
    <property type="match status" value="1"/>
</dbReference>
<dbReference type="NCBIfam" id="TIGR00231">
    <property type="entry name" value="small_GTP"/>
    <property type="match status" value="1"/>
</dbReference>
<dbReference type="InterPro" id="IPR006073">
    <property type="entry name" value="GTP-bd"/>
</dbReference>
<keyword evidence="8 9" id="KW-0342">GTP-binding</keyword>
<dbReference type="InterPro" id="IPR015349">
    <property type="entry name" value="OCT_dom"/>
</dbReference>
<organism evidence="15 17">
    <name type="scientific">Enterococcus hirae</name>
    <dbReference type="NCBI Taxonomy" id="1354"/>
    <lineage>
        <taxon>Bacteria</taxon>
        <taxon>Bacillati</taxon>
        <taxon>Bacillota</taxon>
        <taxon>Bacilli</taxon>
        <taxon>Lactobacillales</taxon>
        <taxon>Enterococcaceae</taxon>
        <taxon>Enterococcus</taxon>
    </lineage>
</organism>
<evidence type="ECO:0000259" key="13">
    <source>
        <dbReference type="PROSITE" id="PS51883"/>
    </source>
</evidence>
<dbReference type="PANTHER" id="PTHR11702">
    <property type="entry name" value="DEVELOPMENTALLY REGULATED GTP-BINDING PROTEIN-RELATED"/>
    <property type="match status" value="1"/>
</dbReference>
<dbReference type="InterPro" id="IPR036346">
    <property type="entry name" value="GTP-bd_prot_GTP1/OBG_C_sf"/>
</dbReference>
<accession>A0A1V8X6Q0</accession>
<keyword evidence="3 9" id="KW-0963">Cytoplasm</keyword>
<dbReference type="InterPro" id="IPR005225">
    <property type="entry name" value="Small_GTP-bd"/>
</dbReference>
<protein>
    <recommendedName>
        <fullName evidence="9">GTPase Obg</fullName>
        <ecNumber evidence="9">3.6.5.-</ecNumber>
    </recommendedName>
    <alternativeName>
        <fullName evidence="9">GTP-binding protein Obg</fullName>
    </alternativeName>
</protein>
<dbReference type="PROSITE" id="PS51710">
    <property type="entry name" value="G_OBG"/>
    <property type="match status" value="1"/>
</dbReference>
<feature type="binding site" evidence="9">
    <location>
        <position position="174"/>
    </location>
    <ligand>
        <name>Mg(2+)</name>
        <dbReference type="ChEBI" id="CHEBI:18420"/>
    </ligand>
</feature>
<evidence type="ECO:0000256" key="10">
    <source>
        <dbReference type="SAM" id="MobiDB-lite"/>
    </source>
</evidence>
<dbReference type="InterPro" id="IPR006169">
    <property type="entry name" value="GTP1_OBG_dom"/>
</dbReference>
<keyword evidence="6 9" id="KW-0378">Hydrolase</keyword>
<dbReference type="GeneID" id="56787643"/>
<evidence type="ECO:0000313" key="15">
    <source>
        <dbReference type="EMBL" id="VTQ63666.1"/>
    </source>
</evidence>
<feature type="binding site" evidence="9">
    <location>
        <begin position="284"/>
        <end position="287"/>
    </location>
    <ligand>
        <name>GTP</name>
        <dbReference type="ChEBI" id="CHEBI:37565"/>
    </ligand>
</feature>
<evidence type="ECO:0000256" key="5">
    <source>
        <dbReference type="ARBA" id="ARBA00022741"/>
    </source>
</evidence>
<dbReference type="GO" id="GO:0005525">
    <property type="term" value="F:GTP binding"/>
    <property type="evidence" value="ECO:0007669"/>
    <property type="project" value="UniProtKB-UniRule"/>
</dbReference>
<dbReference type="GO" id="GO:0000287">
    <property type="term" value="F:magnesium ion binding"/>
    <property type="evidence" value="ECO:0007669"/>
    <property type="project" value="InterPro"/>
</dbReference>
<name>A0A1V8X6Q0_ENTHR</name>
<dbReference type="Gene3D" id="3.30.300.350">
    <property type="entry name" value="GTP-binding protein OBG, C-terminal domain"/>
    <property type="match status" value="1"/>
</dbReference>
<feature type="binding site" evidence="9">
    <location>
        <begin position="320"/>
        <end position="322"/>
    </location>
    <ligand>
        <name>GTP</name>
        <dbReference type="ChEBI" id="CHEBI:37565"/>
    </ligand>
</feature>
<dbReference type="NCBIfam" id="NF008954">
    <property type="entry name" value="PRK12296.1"/>
    <property type="match status" value="1"/>
</dbReference>
<dbReference type="InterPro" id="IPR045086">
    <property type="entry name" value="OBG_GTPase"/>
</dbReference>
<reference evidence="15 17" key="2">
    <citation type="submission" date="2019-05" db="EMBL/GenBank/DDBJ databases">
        <authorList>
            <consortium name="Pathogen Informatics"/>
        </authorList>
    </citation>
    <scope>NUCLEOTIDE SEQUENCE [LARGE SCALE GENOMIC DNA]</scope>
    <source>
        <strain evidence="15 17">NCTC12204</strain>
    </source>
</reference>
<sequence>MSMFLDQVTIDVKAGKGGDGMVAFRREKYVPDGGPAGGDGGRGGDVILIVDEGLRTLMDFRFNRHFKAQPGENGMSKGMHGRGSEDTYVKVPQGTTVRDAETGALLGDLIENGQTLVVAKGGRGGRGNIRFASPRNPAPEIAENGEPGQERRIELELKVLADVGLVGFPSVGKSTLLSVISSARPKIGAYHFTTLVPNLGMVTTSDGRSFAAADLPGLIEGASQGVGLGTQFLRHIERTRVILHVIDMSGMEGRDPYEDYLAINHELSTYNLRLLERPQIIVANKMDMPNAEENLKKFKEQLNKEKTDEFADDMPIFPVSGVTRKGIDPLLNATADLLEVTPEFPLYDEEIEEETVQYGFNPEGPEFKIDRDPDATWILSGEKIEKLFQMTNFDHDETVMRFARQLRGMGVDEALRARGAKDGDLVRIGEFEFEFVE</sequence>
<feature type="binding site" evidence="9">
    <location>
        <position position="194"/>
    </location>
    <ligand>
        <name>Mg(2+)</name>
        <dbReference type="ChEBI" id="CHEBI:18420"/>
    </ligand>
</feature>
<evidence type="ECO:0000259" key="11">
    <source>
        <dbReference type="PROSITE" id="PS51710"/>
    </source>
</evidence>
<comment type="cofactor">
    <cofactor evidence="1 9">
        <name>Mg(2+)</name>
        <dbReference type="ChEBI" id="CHEBI:18420"/>
    </cofactor>
</comment>
<evidence type="ECO:0000259" key="12">
    <source>
        <dbReference type="PROSITE" id="PS51881"/>
    </source>
</evidence>
<dbReference type="EMBL" id="CABEEP010000001">
    <property type="protein sequence ID" value="VTQ63666.1"/>
    <property type="molecule type" value="Genomic_DNA"/>
</dbReference>
<feature type="domain" description="OCT" evidence="12">
    <location>
        <begin position="359"/>
        <end position="437"/>
    </location>
</feature>
<dbReference type="Gene3D" id="3.40.50.300">
    <property type="entry name" value="P-loop containing nucleotide triphosphate hydrolases"/>
    <property type="match status" value="1"/>
</dbReference>
<feature type="binding site" evidence="9">
    <location>
        <begin position="167"/>
        <end position="174"/>
    </location>
    <ligand>
        <name>GTP</name>
        <dbReference type="ChEBI" id="CHEBI:37565"/>
    </ligand>
</feature>
<reference evidence="14 16" key="1">
    <citation type="submission" date="2015-06" db="EMBL/GenBank/DDBJ databases">
        <title>The Genome Sequence of Enterococcus hirae 88EA1.</title>
        <authorList>
            <consortium name="The Broad Institute Genomics Platform"/>
            <consortium name="The Broad Institute Genome Sequencing Center for Infectious Disease"/>
            <person name="Earl A.M."/>
            <person name="Van Tyne D."/>
            <person name="Lebreton F."/>
            <person name="Saavedra J.T."/>
            <person name="Gilmore M.S."/>
            <person name="Manson McGuire A."/>
            <person name="Clock S."/>
            <person name="Crupain M."/>
            <person name="Rangan U."/>
            <person name="Young S."/>
            <person name="Abouelleil A."/>
            <person name="Cao P."/>
            <person name="Chapman S.B."/>
            <person name="Griggs A."/>
            <person name="Priest M."/>
            <person name="Shea T."/>
            <person name="Wortman J."/>
            <person name="Nusbaum C."/>
            <person name="Birren B."/>
        </authorList>
    </citation>
    <scope>NUCLEOTIDE SEQUENCE [LARGE SCALE GENOMIC DNA]</scope>
    <source>
        <strain evidence="14 16">88EA1</strain>
    </source>
</reference>
<dbReference type="EC" id="3.6.5.-" evidence="9"/>
<dbReference type="InterPro" id="IPR027417">
    <property type="entry name" value="P-loop_NTPase"/>
</dbReference>
<dbReference type="InterPro" id="IPR014100">
    <property type="entry name" value="GTP-bd_Obg/CgtA"/>
</dbReference>
<comment type="subunit">
    <text evidence="9">Monomer.</text>
</comment>
<dbReference type="Pfam" id="PF09269">
    <property type="entry name" value="DUF1967"/>
    <property type="match status" value="1"/>
</dbReference>
<dbReference type="FunFam" id="3.40.50.300:FF:000515">
    <property type="entry name" value="GTPase Obg"/>
    <property type="match status" value="1"/>
</dbReference>
<dbReference type="NCBIfam" id="NF008956">
    <property type="entry name" value="PRK12299.1"/>
    <property type="match status" value="1"/>
</dbReference>
<dbReference type="STRING" id="1354.A6P53_05735"/>
<dbReference type="InterPro" id="IPR006074">
    <property type="entry name" value="GTP1-OBG_CS"/>
</dbReference>
<gene>
    <name evidence="9 15" type="primary">obg</name>
    <name evidence="14" type="ORF">EB03_00658</name>
    <name evidence="15" type="ORF">NCTC12204_01313</name>
</gene>
<feature type="region of interest" description="Disordered" evidence="10">
    <location>
        <begin position="128"/>
        <end position="147"/>
    </location>
</feature>
<evidence type="ECO:0000256" key="8">
    <source>
        <dbReference type="ARBA" id="ARBA00023134"/>
    </source>
</evidence>
<evidence type="ECO:0000313" key="16">
    <source>
        <dbReference type="Proteomes" id="UP000253498"/>
    </source>
</evidence>
<dbReference type="GO" id="GO:0003924">
    <property type="term" value="F:GTPase activity"/>
    <property type="evidence" value="ECO:0007669"/>
    <property type="project" value="UniProtKB-UniRule"/>
</dbReference>
<evidence type="ECO:0000256" key="4">
    <source>
        <dbReference type="ARBA" id="ARBA00022723"/>
    </source>
</evidence>
<dbReference type="InterPro" id="IPR036726">
    <property type="entry name" value="GTP1_OBG_dom_sf"/>
</dbReference>
<dbReference type="Proteomes" id="UP000253498">
    <property type="component" value="Unassembled WGS sequence"/>
</dbReference>
<dbReference type="PRINTS" id="PR00326">
    <property type="entry name" value="GTP1OBG"/>
</dbReference>
<comment type="caution">
    <text evidence="15">The sequence shown here is derived from an EMBL/GenBank/DDBJ whole genome shotgun (WGS) entry which is preliminary data.</text>
</comment>
<feature type="binding site" evidence="9">
    <location>
        <begin position="214"/>
        <end position="217"/>
    </location>
    <ligand>
        <name>GTP</name>
        <dbReference type="ChEBI" id="CHEBI:37565"/>
    </ligand>
</feature>
<feature type="domain" description="Obg" evidence="13">
    <location>
        <begin position="2"/>
        <end position="160"/>
    </location>
</feature>
<dbReference type="PANTHER" id="PTHR11702:SF31">
    <property type="entry name" value="MITOCHONDRIAL RIBOSOME-ASSOCIATED GTPASE 2"/>
    <property type="match status" value="1"/>
</dbReference>
<dbReference type="NCBIfam" id="NF008955">
    <property type="entry name" value="PRK12297.1"/>
    <property type="match status" value="1"/>
</dbReference>
<keyword evidence="5 9" id="KW-0547">Nucleotide-binding</keyword>
<dbReference type="AlphaFoldDB" id="A0A1V8X6Q0"/>
<dbReference type="GO" id="GO:0005737">
    <property type="term" value="C:cytoplasm"/>
    <property type="evidence" value="ECO:0007669"/>
    <property type="project" value="UniProtKB-SubCell"/>
</dbReference>
<keyword evidence="7 9" id="KW-0460">Magnesium</keyword>
<dbReference type="NCBIfam" id="TIGR02729">
    <property type="entry name" value="Obg_CgtA"/>
    <property type="match status" value="1"/>
</dbReference>
<feature type="domain" description="OBG-type G" evidence="11">
    <location>
        <begin position="161"/>
        <end position="339"/>
    </location>
</feature>
<proteinExistence type="inferred from homology"/>
<dbReference type="Gene3D" id="2.70.210.12">
    <property type="entry name" value="GTP1/OBG domain"/>
    <property type="match status" value="1"/>
</dbReference>
<comment type="similarity">
    <text evidence="2 9">Belongs to the TRAFAC class OBG-HflX-like GTPase superfamily. OBG GTPase family.</text>
</comment>
<dbReference type="SUPFAM" id="SSF82051">
    <property type="entry name" value="Obg GTP-binding protein N-terminal domain"/>
    <property type="match status" value="1"/>
</dbReference>
<dbReference type="Pfam" id="PF01018">
    <property type="entry name" value="GTP1_OBG"/>
    <property type="match status" value="1"/>
</dbReference>
<dbReference type="SUPFAM" id="SSF102741">
    <property type="entry name" value="Obg GTP-binding protein C-terminal domain"/>
    <property type="match status" value="1"/>
</dbReference>
<comment type="function">
    <text evidence="9">An essential GTPase which binds GTP, GDP and possibly (p)ppGpp with moderate affinity, with high nucleotide exchange rates and a fairly low GTP hydrolysis rate. Plays a role in control of the cell cycle, stress response, ribosome biogenesis and in those bacteria that undergo differentiation, in morphogenesis control.</text>
</comment>
<dbReference type="RefSeq" id="WP_010719267.1">
    <property type="nucleotide sequence ID" value="NZ_AP027299.1"/>
</dbReference>
<dbReference type="PROSITE" id="PS00905">
    <property type="entry name" value="GTP1_OBG"/>
    <property type="match status" value="1"/>
</dbReference>
<dbReference type="HAMAP" id="MF_01454">
    <property type="entry name" value="GTPase_Obg"/>
    <property type="match status" value="1"/>
</dbReference>
<keyword evidence="4 9" id="KW-0479">Metal-binding</keyword>
<comment type="subcellular location">
    <subcellularLocation>
        <location evidence="9">Cytoplasm</location>
    </subcellularLocation>
</comment>
<dbReference type="FunFam" id="2.70.210.12:FF:000001">
    <property type="entry name" value="GTPase Obg"/>
    <property type="match status" value="1"/>
</dbReference>
<evidence type="ECO:0000256" key="1">
    <source>
        <dbReference type="ARBA" id="ARBA00001946"/>
    </source>
</evidence>
<dbReference type="PROSITE" id="PS51881">
    <property type="entry name" value="OCT"/>
    <property type="match status" value="1"/>
</dbReference>